<accession>A0A210Q331</accession>
<reference evidence="1 2" key="1">
    <citation type="journal article" date="2017" name="Nat. Ecol. Evol.">
        <title>Scallop genome provides insights into evolution of bilaterian karyotype and development.</title>
        <authorList>
            <person name="Wang S."/>
            <person name="Zhang J."/>
            <person name="Jiao W."/>
            <person name="Li J."/>
            <person name="Xun X."/>
            <person name="Sun Y."/>
            <person name="Guo X."/>
            <person name="Huan P."/>
            <person name="Dong B."/>
            <person name="Zhang L."/>
            <person name="Hu X."/>
            <person name="Sun X."/>
            <person name="Wang J."/>
            <person name="Zhao C."/>
            <person name="Wang Y."/>
            <person name="Wang D."/>
            <person name="Huang X."/>
            <person name="Wang R."/>
            <person name="Lv J."/>
            <person name="Li Y."/>
            <person name="Zhang Z."/>
            <person name="Liu B."/>
            <person name="Lu W."/>
            <person name="Hui Y."/>
            <person name="Liang J."/>
            <person name="Zhou Z."/>
            <person name="Hou R."/>
            <person name="Li X."/>
            <person name="Liu Y."/>
            <person name="Li H."/>
            <person name="Ning X."/>
            <person name="Lin Y."/>
            <person name="Zhao L."/>
            <person name="Xing Q."/>
            <person name="Dou J."/>
            <person name="Li Y."/>
            <person name="Mao J."/>
            <person name="Guo H."/>
            <person name="Dou H."/>
            <person name="Li T."/>
            <person name="Mu C."/>
            <person name="Jiang W."/>
            <person name="Fu Q."/>
            <person name="Fu X."/>
            <person name="Miao Y."/>
            <person name="Liu J."/>
            <person name="Yu Q."/>
            <person name="Li R."/>
            <person name="Liao H."/>
            <person name="Li X."/>
            <person name="Kong Y."/>
            <person name="Jiang Z."/>
            <person name="Chourrout D."/>
            <person name="Li R."/>
            <person name="Bao Z."/>
        </authorList>
    </citation>
    <scope>NUCLEOTIDE SEQUENCE [LARGE SCALE GENOMIC DNA]</scope>
    <source>
        <strain evidence="1 2">PY_sf001</strain>
    </source>
</reference>
<comment type="caution">
    <text evidence="1">The sequence shown here is derived from an EMBL/GenBank/DDBJ whole genome shotgun (WGS) entry which is preliminary data.</text>
</comment>
<proteinExistence type="predicted"/>
<name>A0A210Q331_MIZYE</name>
<dbReference type="Proteomes" id="UP000242188">
    <property type="component" value="Unassembled WGS sequence"/>
</dbReference>
<dbReference type="OrthoDB" id="10523433at2759"/>
<dbReference type="AlphaFoldDB" id="A0A210Q331"/>
<evidence type="ECO:0000313" key="2">
    <source>
        <dbReference type="Proteomes" id="UP000242188"/>
    </source>
</evidence>
<sequence>MSSECRTILLFAKFQPQEPDKLVLKERFQDDHSFTSCYYLAAVLAEVPTPVRQLFDQTTVNLFPLLKDILLVRPLKDIEINDDILKCNEAKALLERLEVCTKGSTVDAAPASQALLVNAVWIAMLYGWHSRKEQQ</sequence>
<organism evidence="1 2">
    <name type="scientific">Mizuhopecten yessoensis</name>
    <name type="common">Japanese scallop</name>
    <name type="synonym">Patinopecten yessoensis</name>
    <dbReference type="NCBI Taxonomy" id="6573"/>
    <lineage>
        <taxon>Eukaryota</taxon>
        <taxon>Metazoa</taxon>
        <taxon>Spiralia</taxon>
        <taxon>Lophotrochozoa</taxon>
        <taxon>Mollusca</taxon>
        <taxon>Bivalvia</taxon>
        <taxon>Autobranchia</taxon>
        <taxon>Pteriomorphia</taxon>
        <taxon>Pectinida</taxon>
        <taxon>Pectinoidea</taxon>
        <taxon>Pectinidae</taxon>
        <taxon>Mizuhopecten</taxon>
    </lineage>
</organism>
<protein>
    <submittedName>
        <fullName evidence="1">Uncharacterized protein</fullName>
    </submittedName>
</protein>
<gene>
    <name evidence="1" type="ORF">KP79_PYT01916</name>
</gene>
<dbReference type="EMBL" id="NEDP02005162">
    <property type="protein sequence ID" value="OWF43122.1"/>
    <property type="molecule type" value="Genomic_DNA"/>
</dbReference>
<evidence type="ECO:0000313" key="1">
    <source>
        <dbReference type="EMBL" id="OWF43122.1"/>
    </source>
</evidence>
<keyword evidence="2" id="KW-1185">Reference proteome</keyword>